<keyword evidence="2" id="KW-0812">Transmembrane</keyword>
<proteinExistence type="predicted"/>
<dbReference type="PANTHER" id="PTHR46558:SF15">
    <property type="entry name" value="HELIX-TURN-HELIX DOMAIN PROTEIN"/>
    <property type="match status" value="1"/>
</dbReference>
<dbReference type="SUPFAM" id="SSF47413">
    <property type="entry name" value="lambda repressor-like DNA-binding domains"/>
    <property type="match status" value="1"/>
</dbReference>
<feature type="transmembrane region" description="Helical" evidence="2">
    <location>
        <begin position="112"/>
        <end position="129"/>
    </location>
</feature>
<evidence type="ECO:0000256" key="1">
    <source>
        <dbReference type="ARBA" id="ARBA00023125"/>
    </source>
</evidence>
<dbReference type="Proteomes" id="UP000199268">
    <property type="component" value="Unassembled WGS sequence"/>
</dbReference>
<dbReference type="EMBL" id="FMAO01000002">
    <property type="protein sequence ID" value="SCB82368.1"/>
    <property type="molecule type" value="Genomic_DNA"/>
</dbReference>
<dbReference type="InterPro" id="IPR010982">
    <property type="entry name" value="Lambda_DNA-bd_dom_sf"/>
</dbReference>
<dbReference type="CDD" id="cd00093">
    <property type="entry name" value="HTH_XRE"/>
    <property type="match status" value="1"/>
</dbReference>
<dbReference type="STRING" id="1505725.GA0061074_10238"/>
<organism evidence="4 5">
    <name type="scientific">Weissella bombi</name>
    <dbReference type="NCBI Taxonomy" id="1505725"/>
    <lineage>
        <taxon>Bacteria</taxon>
        <taxon>Bacillati</taxon>
        <taxon>Bacillota</taxon>
        <taxon>Bacilli</taxon>
        <taxon>Lactobacillales</taxon>
        <taxon>Lactobacillaceae</taxon>
        <taxon>Weissella</taxon>
    </lineage>
</organism>
<dbReference type="GO" id="GO:0003677">
    <property type="term" value="F:DNA binding"/>
    <property type="evidence" value="ECO:0007669"/>
    <property type="project" value="UniProtKB-KW"/>
</dbReference>
<gene>
    <name evidence="4" type="ORF">GA0061074_10238</name>
</gene>
<keyword evidence="1" id="KW-0238">DNA-binding</keyword>
<evidence type="ECO:0000313" key="5">
    <source>
        <dbReference type="Proteomes" id="UP000199268"/>
    </source>
</evidence>
<dbReference type="OrthoDB" id="9805856at2"/>
<keyword evidence="2" id="KW-1133">Transmembrane helix</keyword>
<dbReference type="RefSeq" id="WP_092461504.1">
    <property type="nucleotide sequence ID" value="NZ_BJEE01000001.1"/>
</dbReference>
<keyword evidence="5" id="KW-1185">Reference proteome</keyword>
<name>A0A1C3ZJ54_9LACO</name>
<evidence type="ECO:0000256" key="2">
    <source>
        <dbReference type="SAM" id="Phobius"/>
    </source>
</evidence>
<protein>
    <submittedName>
        <fullName evidence="4">Helix-turn-helix</fullName>
    </submittedName>
</protein>
<accession>A0A1C3ZJ54</accession>
<keyword evidence="2" id="KW-0472">Membrane</keyword>
<evidence type="ECO:0000259" key="3">
    <source>
        <dbReference type="PROSITE" id="PS50943"/>
    </source>
</evidence>
<feature type="transmembrane region" description="Helical" evidence="2">
    <location>
        <begin position="85"/>
        <end position="106"/>
    </location>
</feature>
<dbReference type="PROSITE" id="PS50943">
    <property type="entry name" value="HTH_CROC1"/>
    <property type="match status" value="1"/>
</dbReference>
<dbReference type="Gene3D" id="1.10.260.40">
    <property type="entry name" value="lambda repressor-like DNA-binding domains"/>
    <property type="match status" value="1"/>
</dbReference>
<dbReference type="InterPro" id="IPR001387">
    <property type="entry name" value="Cro/C1-type_HTH"/>
</dbReference>
<sequence length="178" mass="20497">MDLGTKIKVQREKKNWSQQELADQIHISRQSISKWEQNKAVPSITNIVMMSSLFNISLDELMKDDESLVEKIDAQIKIARSLRNIMISVLIAFILFIIIESFHVNIYDISEYFTDTALLVVIIIMFKIDWHQLDKVIPRKISLLIVVALVLYLIPGINDFVMSCIEGFKEAVKDSRNG</sequence>
<dbReference type="AlphaFoldDB" id="A0A1C3ZJ54"/>
<reference evidence="5" key="1">
    <citation type="submission" date="2016-08" db="EMBL/GenBank/DDBJ databases">
        <authorList>
            <person name="Varghese N."/>
            <person name="Submissions Spin"/>
        </authorList>
    </citation>
    <scope>NUCLEOTIDE SEQUENCE [LARGE SCALE GENOMIC DNA]</scope>
    <source>
        <strain evidence="5">R-53094</strain>
    </source>
</reference>
<feature type="domain" description="HTH cro/C1-type" evidence="3">
    <location>
        <begin position="7"/>
        <end position="61"/>
    </location>
</feature>
<evidence type="ECO:0000313" key="4">
    <source>
        <dbReference type="EMBL" id="SCB82368.1"/>
    </source>
</evidence>
<dbReference type="SMART" id="SM00530">
    <property type="entry name" value="HTH_XRE"/>
    <property type="match status" value="1"/>
</dbReference>
<dbReference type="PANTHER" id="PTHR46558">
    <property type="entry name" value="TRACRIPTIONAL REGULATORY PROTEIN-RELATED-RELATED"/>
    <property type="match status" value="1"/>
</dbReference>
<dbReference type="Pfam" id="PF01381">
    <property type="entry name" value="HTH_3"/>
    <property type="match status" value="1"/>
</dbReference>
<feature type="transmembrane region" description="Helical" evidence="2">
    <location>
        <begin position="141"/>
        <end position="158"/>
    </location>
</feature>